<feature type="domain" description="SEA" evidence="2">
    <location>
        <begin position="71"/>
        <end position="188"/>
    </location>
</feature>
<dbReference type="Pfam" id="PF25387">
    <property type="entry name" value="ADGRF3_N"/>
    <property type="match status" value="1"/>
</dbReference>
<dbReference type="GO" id="GO:0004930">
    <property type="term" value="F:G protein-coupled receptor activity"/>
    <property type="evidence" value="ECO:0007669"/>
    <property type="project" value="TreeGrafter"/>
</dbReference>
<dbReference type="InterPro" id="IPR051587">
    <property type="entry name" value="Adhesion_GPCR"/>
</dbReference>
<dbReference type="SUPFAM" id="SSF82671">
    <property type="entry name" value="SEA domain"/>
    <property type="match status" value="1"/>
</dbReference>
<dbReference type="InterPro" id="IPR013151">
    <property type="entry name" value="Immunoglobulin_dom"/>
</dbReference>
<dbReference type="InterPro" id="IPR003598">
    <property type="entry name" value="Ig_sub2"/>
</dbReference>
<dbReference type="InterPro" id="IPR057400">
    <property type="entry name" value="ADGRF3/5_N"/>
</dbReference>
<dbReference type="PANTHER" id="PTHR45813:SF1">
    <property type="entry name" value="ADHESION G PROTEIN-COUPLED RECEPTOR F4"/>
    <property type="match status" value="1"/>
</dbReference>
<dbReference type="InterPro" id="IPR036179">
    <property type="entry name" value="Ig-like_dom_sf"/>
</dbReference>
<organism evidence="4 5">
    <name type="scientific">Alectura lathami</name>
    <name type="common">Australian brush turkey</name>
    <dbReference type="NCBI Taxonomy" id="81907"/>
    <lineage>
        <taxon>Eukaryota</taxon>
        <taxon>Metazoa</taxon>
        <taxon>Chordata</taxon>
        <taxon>Craniata</taxon>
        <taxon>Vertebrata</taxon>
        <taxon>Euteleostomi</taxon>
        <taxon>Archelosauria</taxon>
        <taxon>Archosauria</taxon>
        <taxon>Dinosauria</taxon>
        <taxon>Saurischia</taxon>
        <taxon>Theropoda</taxon>
        <taxon>Coelurosauria</taxon>
        <taxon>Aves</taxon>
        <taxon>Neognathae</taxon>
        <taxon>Galloanserae</taxon>
        <taxon>Galliformes</taxon>
        <taxon>Megapodiidae</taxon>
        <taxon>Alectura</taxon>
    </lineage>
</organism>
<dbReference type="InterPro" id="IPR007110">
    <property type="entry name" value="Ig-like_dom"/>
</dbReference>
<dbReference type="InterPro" id="IPR036364">
    <property type="entry name" value="SEA_dom_sf"/>
</dbReference>
<dbReference type="SUPFAM" id="SSF48726">
    <property type="entry name" value="Immunoglobulin"/>
    <property type="match status" value="2"/>
</dbReference>
<dbReference type="Pfam" id="PF00047">
    <property type="entry name" value="ig"/>
    <property type="match status" value="1"/>
</dbReference>
<comment type="caution">
    <text evidence="4">The sequence shown here is derived from an EMBL/GenBank/DDBJ whole genome shotgun (WGS) entry which is preliminary data.</text>
</comment>
<feature type="non-terminal residue" evidence="4">
    <location>
        <position position="1"/>
    </location>
</feature>
<proteinExistence type="predicted"/>
<feature type="non-terminal residue" evidence="4">
    <location>
        <position position="582"/>
    </location>
</feature>
<accession>A0A7L0W755</accession>
<evidence type="ECO:0000313" key="5">
    <source>
        <dbReference type="Proteomes" id="UP000562322"/>
    </source>
</evidence>
<keyword evidence="5" id="KW-1185">Reference proteome</keyword>
<feature type="domain" description="Ig-like" evidence="3">
    <location>
        <begin position="169"/>
        <end position="274"/>
    </location>
</feature>
<gene>
    <name evidence="4" type="primary">Adgrf5</name>
    <name evidence="4" type="ORF">ALELAT_R14948</name>
</gene>
<dbReference type="PROSITE" id="PS50024">
    <property type="entry name" value="SEA"/>
    <property type="match status" value="1"/>
</dbReference>
<dbReference type="PROSITE" id="PS50835">
    <property type="entry name" value="IG_LIKE"/>
    <property type="match status" value="2"/>
</dbReference>
<dbReference type="GO" id="GO:0007189">
    <property type="term" value="P:adenylate cyclase-activating G protein-coupled receptor signaling pathway"/>
    <property type="evidence" value="ECO:0007669"/>
    <property type="project" value="TreeGrafter"/>
</dbReference>
<feature type="domain" description="Ig-like" evidence="3">
    <location>
        <begin position="386"/>
        <end position="477"/>
    </location>
</feature>
<dbReference type="SMART" id="SM00409">
    <property type="entry name" value="IG"/>
    <property type="match status" value="2"/>
</dbReference>
<keyword evidence="1" id="KW-0393">Immunoglobulin domain</keyword>
<dbReference type="InterPro" id="IPR013783">
    <property type="entry name" value="Ig-like_fold"/>
</dbReference>
<dbReference type="OrthoDB" id="10040049at2759"/>
<evidence type="ECO:0000313" key="4">
    <source>
        <dbReference type="EMBL" id="NXL87030.1"/>
    </source>
</evidence>
<dbReference type="SMART" id="SM00408">
    <property type="entry name" value="IGc2"/>
    <property type="match status" value="1"/>
</dbReference>
<dbReference type="AlphaFoldDB" id="A0A7L0W755"/>
<dbReference type="InterPro" id="IPR003599">
    <property type="entry name" value="Ig_sub"/>
</dbReference>
<dbReference type="Pfam" id="PF13927">
    <property type="entry name" value="Ig_3"/>
    <property type="match status" value="1"/>
</dbReference>
<dbReference type="Gene3D" id="2.60.40.10">
    <property type="entry name" value="Immunoglobulins"/>
    <property type="match status" value="2"/>
</dbReference>
<evidence type="ECO:0000259" key="3">
    <source>
        <dbReference type="PROSITE" id="PS50835"/>
    </source>
</evidence>
<protein>
    <submittedName>
        <fullName evidence="4">AGRF5 protein</fullName>
    </submittedName>
</protein>
<dbReference type="EMBL" id="VXAV01003942">
    <property type="protein sequence ID" value="NXL87030.1"/>
    <property type="molecule type" value="Genomic_DNA"/>
</dbReference>
<evidence type="ECO:0000259" key="2">
    <source>
        <dbReference type="PROSITE" id="PS50024"/>
    </source>
</evidence>
<dbReference type="InterPro" id="IPR000082">
    <property type="entry name" value="SEA_dom"/>
</dbReference>
<reference evidence="4 5" key="1">
    <citation type="submission" date="2019-09" db="EMBL/GenBank/DDBJ databases">
        <title>Bird 10,000 Genomes (B10K) Project - Family phase.</title>
        <authorList>
            <person name="Zhang G."/>
        </authorList>
    </citation>
    <scope>NUCLEOTIDE SEQUENCE [LARGE SCALE GENOMIC DNA]</scope>
    <source>
        <strain evidence="4">B10K-DU-001-39</strain>
        <tissue evidence="4">Muscle</tissue>
    </source>
</reference>
<dbReference type="Pfam" id="PF01390">
    <property type="entry name" value="SEA"/>
    <property type="match status" value="1"/>
</dbReference>
<name>A0A7L0W755_ALELA</name>
<dbReference type="Proteomes" id="UP000562322">
    <property type="component" value="Unassembled WGS sequence"/>
</dbReference>
<evidence type="ECO:0000256" key="1">
    <source>
        <dbReference type="ARBA" id="ARBA00023319"/>
    </source>
</evidence>
<sequence length="582" mass="64461">SVCPTLVCLPSGENKSCCSCESGHAWPSTVCHDLISCSSASPAPDQSCDYIKEMPFYGPYCEPQTGDSCGMGEPIRMNMSVRLDTDFHDDLRNSSSELYKKYKADLEKAFNASYRCLPGFVSATVTGFRPGSILVNYKVEAEAASFNQIQHSNSLVPQFLDAVYQLGPPSFTTEITDQTNFTVSPADIFEGDTVRLRCEINRAAENVTWYHSNGVTSDQIISTSSRHSLEIAVSTGKSSSTLTIINITKEDSGSYTCTFTNSSQYLKLIYKSVESIAVSPLRIISYSNDNKLSCNSPDMQANSPVLFCCIDRHLPSLTGDWKVNGAINITGKINKRFNCTEYKLNITESLCLPEKSGTVTTYTCELQTGHGARSSQNIRVTYFRVAQVRISSSVNTSVSEGYGFNLTCKSDVSNYDSISWEIQSGDRIQTVECAACIRTNKTTATSVLTVNPATRDWNGTFICTFSLESLNSSANVTINVISLPLKQNILLDPIEASIKCRMPLALNCCISANTREDYTVKFVVQEKEFRVEEKKQGNFLCYPYNYTETKCMKKEELTAYCKFINSIGQEVNSESIRLRLIP</sequence>
<dbReference type="PANTHER" id="PTHR45813">
    <property type="entry name" value="IG-LIKE DOMAIN-CONTAINING PROTEIN"/>
    <property type="match status" value="1"/>
</dbReference>